<dbReference type="eggNOG" id="COG1226">
    <property type="taxonomic scope" value="Bacteria"/>
</dbReference>
<dbReference type="Proteomes" id="UP000018291">
    <property type="component" value="Unassembled WGS sequence"/>
</dbReference>
<dbReference type="SUPFAM" id="SSF81324">
    <property type="entry name" value="Voltage-gated potassium channels"/>
    <property type="match status" value="1"/>
</dbReference>
<keyword evidence="4 11" id="KW-0812">Transmembrane</keyword>
<dbReference type="OrthoDB" id="9799090at2"/>
<gene>
    <name evidence="13" type="ORF">BN381_250010</name>
</gene>
<sequence length="113" mass="12476">MKSLAFVLSYLAGPLRRRDLRMVAILLATFVVLVVTFAAIFHQVMAAEGQNHSWATAFYWTLVTMTTLGFGDITFTSDLGRIFSVIVLLTGTAYLLILLPFTFIQFVLGAAPL</sequence>
<keyword evidence="6" id="KW-0630">Potassium</keyword>
<evidence type="ECO:0000256" key="8">
    <source>
        <dbReference type="ARBA" id="ARBA00023065"/>
    </source>
</evidence>
<evidence type="ECO:0000256" key="4">
    <source>
        <dbReference type="ARBA" id="ARBA00022692"/>
    </source>
</evidence>
<feature type="transmembrane region" description="Helical" evidence="11">
    <location>
        <begin position="20"/>
        <end position="45"/>
    </location>
</feature>
<evidence type="ECO:0000259" key="12">
    <source>
        <dbReference type="Pfam" id="PF07885"/>
    </source>
</evidence>
<keyword evidence="14" id="KW-1185">Reference proteome</keyword>
<dbReference type="AlphaFoldDB" id="R4Z4M7"/>
<evidence type="ECO:0000256" key="2">
    <source>
        <dbReference type="ARBA" id="ARBA00022448"/>
    </source>
</evidence>
<reference evidence="13 14" key="1">
    <citation type="journal article" date="2013" name="ISME J.">
        <title>Metabolic model for the filamentous 'Candidatus Microthrix parvicella' based on genomic and metagenomic analyses.</title>
        <authorList>
            <person name="Jon McIlroy S."/>
            <person name="Kristiansen R."/>
            <person name="Albertsen M."/>
            <person name="Michael Karst S."/>
            <person name="Rossetti S."/>
            <person name="Lund Nielsen J."/>
            <person name="Tandoi V."/>
            <person name="James Seviour R."/>
            <person name="Nielsen P.H."/>
        </authorList>
    </citation>
    <scope>NUCLEOTIDE SEQUENCE [LARGE SCALE GENOMIC DNA]</scope>
    <source>
        <strain evidence="13 14">RN1</strain>
    </source>
</reference>
<feature type="domain" description="Potassium channel" evidence="12">
    <location>
        <begin position="30"/>
        <end position="100"/>
    </location>
</feature>
<keyword evidence="8" id="KW-0406">Ion transport</keyword>
<dbReference type="PRINTS" id="PR00169">
    <property type="entry name" value="KCHANNEL"/>
</dbReference>
<dbReference type="Pfam" id="PF07885">
    <property type="entry name" value="Ion_trans_2"/>
    <property type="match status" value="1"/>
</dbReference>
<dbReference type="InterPro" id="IPR047871">
    <property type="entry name" value="K_chnl_Slo-like"/>
</dbReference>
<evidence type="ECO:0000256" key="7">
    <source>
        <dbReference type="ARBA" id="ARBA00022989"/>
    </source>
</evidence>
<dbReference type="EMBL" id="CANL01000018">
    <property type="protein sequence ID" value="CCM63517.1"/>
    <property type="molecule type" value="Genomic_DNA"/>
</dbReference>
<evidence type="ECO:0000256" key="6">
    <source>
        <dbReference type="ARBA" id="ARBA00022958"/>
    </source>
</evidence>
<keyword evidence="2" id="KW-0813">Transport</keyword>
<protein>
    <recommendedName>
        <fullName evidence="12">Potassium channel domain-containing protein</fullName>
    </recommendedName>
</protein>
<keyword evidence="10" id="KW-0407">Ion channel</keyword>
<keyword evidence="5" id="KW-0631">Potassium channel</keyword>
<dbReference type="InterPro" id="IPR003938">
    <property type="entry name" value="K_chnl_volt-dep_EAG/ELK/ERG"/>
</dbReference>
<keyword evidence="7 11" id="KW-1133">Transmembrane helix</keyword>
<evidence type="ECO:0000256" key="11">
    <source>
        <dbReference type="SAM" id="Phobius"/>
    </source>
</evidence>
<proteinExistence type="predicted"/>
<dbReference type="GO" id="GO:0016020">
    <property type="term" value="C:membrane"/>
    <property type="evidence" value="ECO:0007669"/>
    <property type="project" value="UniProtKB-SubCell"/>
</dbReference>
<evidence type="ECO:0000256" key="1">
    <source>
        <dbReference type="ARBA" id="ARBA00004141"/>
    </source>
</evidence>
<evidence type="ECO:0000313" key="13">
    <source>
        <dbReference type="EMBL" id="CCM63517.1"/>
    </source>
</evidence>
<dbReference type="PANTHER" id="PTHR10027:SF10">
    <property type="entry name" value="SLOWPOKE 2, ISOFORM D"/>
    <property type="match status" value="1"/>
</dbReference>
<dbReference type="PRINTS" id="PR01463">
    <property type="entry name" value="EAGCHANLFMLY"/>
</dbReference>
<dbReference type="GO" id="GO:0005249">
    <property type="term" value="F:voltage-gated potassium channel activity"/>
    <property type="evidence" value="ECO:0007669"/>
    <property type="project" value="InterPro"/>
</dbReference>
<feature type="transmembrane region" description="Helical" evidence="11">
    <location>
        <begin position="82"/>
        <end position="108"/>
    </location>
</feature>
<keyword evidence="3" id="KW-0633">Potassium transport</keyword>
<evidence type="ECO:0000256" key="3">
    <source>
        <dbReference type="ARBA" id="ARBA00022538"/>
    </source>
</evidence>
<dbReference type="STRING" id="1229780.BN381_250010"/>
<comment type="caution">
    <text evidence="13">The sequence shown here is derived from an EMBL/GenBank/DDBJ whole genome shotgun (WGS) entry which is preliminary data.</text>
</comment>
<organism evidence="13 14">
    <name type="scientific">Candidatus Neomicrothrix parvicella RN1</name>
    <dbReference type="NCBI Taxonomy" id="1229780"/>
    <lineage>
        <taxon>Bacteria</taxon>
        <taxon>Bacillati</taxon>
        <taxon>Actinomycetota</taxon>
        <taxon>Acidimicrobiia</taxon>
        <taxon>Acidimicrobiales</taxon>
        <taxon>Microthrixaceae</taxon>
        <taxon>Candidatus Neomicrothrix</taxon>
    </lineage>
</organism>
<dbReference type="HOGENOM" id="CLU_2128932_0_0_11"/>
<dbReference type="RefSeq" id="WP_012226221.1">
    <property type="nucleotide sequence ID" value="NZ_HG422565.1"/>
</dbReference>
<dbReference type="InterPro" id="IPR013099">
    <property type="entry name" value="K_chnl_dom"/>
</dbReference>
<evidence type="ECO:0000313" key="14">
    <source>
        <dbReference type="Proteomes" id="UP000018291"/>
    </source>
</evidence>
<dbReference type="Gene3D" id="1.10.287.70">
    <property type="match status" value="1"/>
</dbReference>
<evidence type="ECO:0000256" key="10">
    <source>
        <dbReference type="ARBA" id="ARBA00023303"/>
    </source>
</evidence>
<keyword evidence="9 11" id="KW-0472">Membrane</keyword>
<comment type="subcellular location">
    <subcellularLocation>
        <location evidence="1">Membrane</location>
        <topology evidence="1">Multi-pass membrane protein</topology>
    </subcellularLocation>
</comment>
<evidence type="ECO:0000256" key="5">
    <source>
        <dbReference type="ARBA" id="ARBA00022826"/>
    </source>
</evidence>
<accession>R4Z4M7</accession>
<name>R4Z4M7_9ACTN</name>
<dbReference type="PANTHER" id="PTHR10027">
    <property type="entry name" value="CALCIUM-ACTIVATED POTASSIUM CHANNEL ALPHA CHAIN"/>
    <property type="match status" value="1"/>
</dbReference>
<evidence type="ECO:0000256" key="9">
    <source>
        <dbReference type="ARBA" id="ARBA00023136"/>
    </source>
</evidence>
<feature type="transmembrane region" description="Helical" evidence="11">
    <location>
        <begin position="57"/>
        <end position="75"/>
    </location>
</feature>